<dbReference type="GO" id="GO:0009313">
    <property type="term" value="P:oligosaccharide catabolic process"/>
    <property type="evidence" value="ECO:0007669"/>
    <property type="project" value="TreeGrafter"/>
</dbReference>
<dbReference type="InterPro" id="IPR017853">
    <property type="entry name" value="GH"/>
</dbReference>
<evidence type="ECO:0000313" key="3">
    <source>
        <dbReference type="WBParaSite" id="nRc.2.0.1.t20646-RA"/>
    </source>
</evidence>
<feature type="domain" description="Glycosyl hydrolase family 13 catalytic" evidence="1">
    <location>
        <begin position="29"/>
        <end position="173"/>
    </location>
</feature>
<dbReference type="OMA" id="IQSAHIC"/>
<dbReference type="Proteomes" id="UP000887565">
    <property type="component" value="Unplaced"/>
</dbReference>
<dbReference type="GO" id="GO:0004556">
    <property type="term" value="F:alpha-amylase activity"/>
    <property type="evidence" value="ECO:0007669"/>
    <property type="project" value="TreeGrafter"/>
</dbReference>
<dbReference type="SUPFAM" id="SSF51445">
    <property type="entry name" value="(Trans)glycosidases"/>
    <property type="match status" value="2"/>
</dbReference>
<accession>A0A915J2F4</accession>
<dbReference type="PANTHER" id="PTHR10357:SF179">
    <property type="entry name" value="NEUTRAL AND BASIC AMINO ACID TRANSPORT PROTEIN RBAT"/>
    <property type="match status" value="1"/>
</dbReference>
<evidence type="ECO:0000313" key="2">
    <source>
        <dbReference type="Proteomes" id="UP000887565"/>
    </source>
</evidence>
<proteinExistence type="predicted"/>
<protein>
    <submittedName>
        <fullName evidence="3">Glycosyl hydrolase family 13 catalytic domain-containing protein</fullName>
    </submittedName>
</protein>
<dbReference type="Pfam" id="PF00128">
    <property type="entry name" value="Alpha-amylase"/>
    <property type="match status" value="2"/>
</dbReference>
<evidence type="ECO:0000259" key="1">
    <source>
        <dbReference type="Pfam" id="PF00128"/>
    </source>
</evidence>
<dbReference type="AlphaFoldDB" id="A0A915J2F4"/>
<reference evidence="3" key="1">
    <citation type="submission" date="2022-11" db="UniProtKB">
        <authorList>
            <consortium name="WormBaseParasite"/>
        </authorList>
    </citation>
    <scope>IDENTIFICATION</scope>
</reference>
<feature type="domain" description="Glycosyl hydrolase family 13 catalytic" evidence="1">
    <location>
        <begin position="177"/>
        <end position="274"/>
    </location>
</feature>
<sequence>MSWWKESPIYEIYVRSFCDSNGDGIGDLKEMFKIMQFWLDLGVDGFRLDATNHIIHDDQFRDNEIFKTEEKSKDIQLIDGNLSNLEYNDKDEDSEEEENKSKCIIYDKDREEMFDIVVKIKDFLDVYSSKNKRQILLLTEAYVDFVTWKKFFTEARVDLPFNFSLMKLKSNNIQSAHICYYGQELGLADVPVTFQQCQDPFGKQYGPKLYSKYSRDPCRSPMPWTNGKNGGFSPNNANVVPWLPLAENFRDICQSAQMQNPKSHLHFFRELINFTLNMHSELIKFSNFHMAGIDAEIDENKIIVFERGERTTNLQIVVLNFESKSAKLSIDVNDEFGDTNHISGELVFHTYNNCRYKKEELTTHVQDGYREEKVEAMAKNSWRWPFLVKKNP</sequence>
<name>A0A915J2F4_ROMCU</name>
<keyword evidence="2" id="KW-1185">Reference proteome</keyword>
<dbReference type="InterPro" id="IPR006047">
    <property type="entry name" value="GH13_cat_dom"/>
</dbReference>
<organism evidence="2 3">
    <name type="scientific">Romanomermis culicivorax</name>
    <name type="common">Nematode worm</name>
    <dbReference type="NCBI Taxonomy" id="13658"/>
    <lineage>
        <taxon>Eukaryota</taxon>
        <taxon>Metazoa</taxon>
        <taxon>Ecdysozoa</taxon>
        <taxon>Nematoda</taxon>
        <taxon>Enoplea</taxon>
        <taxon>Dorylaimia</taxon>
        <taxon>Mermithida</taxon>
        <taxon>Mermithoidea</taxon>
        <taxon>Mermithidae</taxon>
        <taxon>Romanomermis</taxon>
    </lineage>
</organism>
<dbReference type="PANTHER" id="PTHR10357">
    <property type="entry name" value="ALPHA-AMYLASE FAMILY MEMBER"/>
    <property type="match status" value="1"/>
</dbReference>
<dbReference type="Gene3D" id="3.20.20.80">
    <property type="entry name" value="Glycosidases"/>
    <property type="match status" value="3"/>
</dbReference>
<dbReference type="WBParaSite" id="nRc.2.0.1.t20646-RA">
    <property type="protein sequence ID" value="nRc.2.0.1.t20646-RA"/>
    <property type="gene ID" value="nRc.2.0.1.g20646"/>
</dbReference>